<dbReference type="Gene3D" id="3.40.50.11010">
    <property type="match status" value="1"/>
</dbReference>
<accession>Q1H224</accession>
<dbReference type="Pfam" id="PF13692">
    <property type="entry name" value="Glyco_trans_1_4"/>
    <property type="match status" value="1"/>
</dbReference>
<gene>
    <name evidence="1" type="ordered locus">Mfla_1195</name>
</gene>
<dbReference type="RefSeq" id="WP_011479417.1">
    <property type="nucleotide sequence ID" value="NC_007947.1"/>
</dbReference>
<dbReference type="AlphaFoldDB" id="Q1H224"/>
<protein>
    <recommendedName>
        <fullName evidence="3">Glycosyl transferase, group 1</fullName>
    </recommendedName>
</protein>
<reference evidence="1 2" key="1">
    <citation type="submission" date="2006-03" db="EMBL/GenBank/DDBJ databases">
        <title>Complete sequence of Methylobacillus flagellatus KT.</title>
        <authorList>
            <consortium name="US DOE Joint Genome Institute"/>
            <person name="Copeland A."/>
            <person name="Lucas S."/>
            <person name="Lapidus A."/>
            <person name="Barry K."/>
            <person name="Detter J.C."/>
            <person name="Glavina del Rio T."/>
            <person name="Hammon N."/>
            <person name="Israni S."/>
            <person name="Dalin E."/>
            <person name="Tice H."/>
            <person name="Pitluck S."/>
            <person name="Brettin T."/>
            <person name="Bruce D."/>
            <person name="Han C."/>
            <person name="Tapia R."/>
            <person name="Saunders E."/>
            <person name="Gilna P."/>
            <person name="Schmutz J."/>
            <person name="Larimer F."/>
            <person name="Land M."/>
            <person name="Kyrpides N."/>
            <person name="Anderson I."/>
            <person name="Richardson P."/>
        </authorList>
    </citation>
    <scope>NUCLEOTIDE SEQUENCE [LARGE SCALE GENOMIC DNA]</scope>
    <source>
        <strain evidence="2">KT / ATCC 51484 / DSM 6875</strain>
    </source>
</reference>
<dbReference type="CDD" id="cd04950">
    <property type="entry name" value="GT4_TuaH-like"/>
    <property type="match status" value="1"/>
</dbReference>
<dbReference type="STRING" id="265072.Mfla_1195"/>
<dbReference type="OrthoDB" id="9816564at2"/>
<evidence type="ECO:0000313" key="1">
    <source>
        <dbReference type="EMBL" id="ABE49463.1"/>
    </source>
</evidence>
<dbReference type="eggNOG" id="COG0438">
    <property type="taxonomic scope" value="Bacteria"/>
</dbReference>
<dbReference type="SUPFAM" id="SSF53756">
    <property type="entry name" value="UDP-Glycosyltransferase/glycogen phosphorylase"/>
    <property type="match status" value="1"/>
</dbReference>
<dbReference type="Gene3D" id="3.40.50.2000">
    <property type="entry name" value="Glycogen Phosphorylase B"/>
    <property type="match status" value="1"/>
</dbReference>
<organism evidence="1 2">
    <name type="scientific">Methylobacillus flagellatus (strain ATCC 51484 / DSM 6875 / VKM B-1610 / KT)</name>
    <dbReference type="NCBI Taxonomy" id="265072"/>
    <lineage>
        <taxon>Bacteria</taxon>
        <taxon>Pseudomonadati</taxon>
        <taxon>Pseudomonadota</taxon>
        <taxon>Betaproteobacteria</taxon>
        <taxon>Nitrosomonadales</taxon>
        <taxon>Methylophilaceae</taxon>
        <taxon>Methylobacillus</taxon>
    </lineage>
</organism>
<evidence type="ECO:0000313" key="2">
    <source>
        <dbReference type="Proteomes" id="UP000002440"/>
    </source>
</evidence>
<dbReference type="EMBL" id="CP000284">
    <property type="protein sequence ID" value="ABE49463.1"/>
    <property type="molecule type" value="Genomic_DNA"/>
</dbReference>
<keyword evidence="2" id="KW-1185">Reference proteome</keyword>
<dbReference type="HOGENOM" id="CLU_041132_2_0_4"/>
<dbReference type="CAZy" id="GT4">
    <property type="family name" value="Glycosyltransferase Family 4"/>
</dbReference>
<name>Q1H224_METFK</name>
<sequence>MSWCPNQDPIGKSKQTIGAVQASTILPNPNKPLLLCLSHLRWNFVYQRPQHLMSRFAKHYEVLFFEEPCASQSASARLAVKMTEEGVRVLTPYIPKADLEANRAVKIQRELLDRYLSLTQVDPVLWYYTPMSMAFTDHVRTSLIVYDCMDELSAFRGAPPQLLEYEKRLLDRADLVFTGGYSLYDAKRKHHANTHPFPSSVDIAHFKAARRVTEQAEDQAAISGPRLGFYGVIDERLDLELIDAVAAARPEWQIIMIGPVAKINPDELPQRPNIHYLGPKVYDELPQYLGGWDVALMPFAINEATRYISPTKTPEYLAGGRPVVSTPIRDVVNSYGDTGLVHIASDSASFIQAVETALASMQQPEQVAHMADLILMGMSWDDTVLRMGNIMEKAIDTAQSQALEYFPGQYAERPTMPSRV</sequence>
<dbReference type="KEGG" id="mfa:Mfla_1195"/>
<proteinExistence type="predicted"/>
<dbReference type="Proteomes" id="UP000002440">
    <property type="component" value="Chromosome"/>
</dbReference>
<evidence type="ECO:0008006" key="3">
    <source>
        <dbReference type="Google" id="ProtNLM"/>
    </source>
</evidence>